<proteinExistence type="predicted"/>
<protein>
    <submittedName>
        <fullName evidence="1">CMGC/MAPK protein kinase</fullName>
    </submittedName>
</protein>
<organism evidence="1 2">
    <name type="scientific">Russula earlei</name>
    <dbReference type="NCBI Taxonomy" id="71964"/>
    <lineage>
        <taxon>Eukaryota</taxon>
        <taxon>Fungi</taxon>
        <taxon>Dikarya</taxon>
        <taxon>Basidiomycota</taxon>
        <taxon>Agaricomycotina</taxon>
        <taxon>Agaricomycetes</taxon>
        <taxon>Russulales</taxon>
        <taxon>Russulaceae</taxon>
        <taxon>Russula</taxon>
    </lineage>
</organism>
<gene>
    <name evidence="1" type="ORF">F5148DRAFT_979410</name>
</gene>
<comment type="caution">
    <text evidence="1">The sequence shown here is derived from an EMBL/GenBank/DDBJ whole genome shotgun (WGS) entry which is preliminary data.</text>
</comment>
<dbReference type="EMBL" id="JAGFNK010000079">
    <property type="protein sequence ID" value="KAI9508799.1"/>
    <property type="molecule type" value="Genomic_DNA"/>
</dbReference>
<reference evidence="1" key="1">
    <citation type="submission" date="2021-03" db="EMBL/GenBank/DDBJ databases">
        <title>Evolutionary priming and transition to the ectomycorrhizal habit in an iconic lineage of mushroom-forming fungi: is preadaptation a requirement?</title>
        <authorList>
            <consortium name="DOE Joint Genome Institute"/>
            <person name="Looney B.P."/>
            <person name="Miyauchi S."/>
            <person name="Morin E."/>
            <person name="Drula E."/>
            <person name="Courty P.E."/>
            <person name="Chicoki N."/>
            <person name="Fauchery L."/>
            <person name="Kohler A."/>
            <person name="Kuo A."/>
            <person name="LaButti K."/>
            <person name="Pangilinan J."/>
            <person name="Lipzen A."/>
            <person name="Riley R."/>
            <person name="Andreopoulos W."/>
            <person name="He G."/>
            <person name="Johnson J."/>
            <person name="Barry K.W."/>
            <person name="Grigoriev I.V."/>
            <person name="Nagy L."/>
            <person name="Hibbett D."/>
            <person name="Henrissat B."/>
            <person name="Matheny P.B."/>
            <person name="Labbe J."/>
            <person name="Martin A.F."/>
        </authorList>
    </citation>
    <scope>NUCLEOTIDE SEQUENCE</scope>
    <source>
        <strain evidence="1">BPL698</strain>
    </source>
</reference>
<keyword evidence="1" id="KW-0808">Transferase</keyword>
<keyword evidence="2" id="KW-1185">Reference proteome</keyword>
<accession>A0ACC0UCK2</accession>
<evidence type="ECO:0000313" key="1">
    <source>
        <dbReference type="EMBL" id="KAI9508799.1"/>
    </source>
</evidence>
<dbReference type="Proteomes" id="UP001207468">
    <property type="component" value="Unassembled WGS sequence"/>
</dbReference>
<evidence type="ECO:0000313" key="2">
    <source>
        <dbReference type="Proteomes" id="UP001207468"/>
    </source>
</evidence>
<keyword evidence="1" id="KW-0418">Kinase</keyword>
<name>A0ACC0UCK2_9AGAM</name>
<sequence>MSRSKTAKPLPKFDIGDDYKLLHSLGEGAYGIVVAALHKPSGRQVAIKKVLPFEHTLFCLRTLRELKLLRFFSETCVNENASFLPPPPSFADAIVSILSIIKPPSLEEFKEIYLIQELMQTDLHRVIRTQKLTDDHCQYFIYQTLRALKSIHSAGIVHRDLKPANLLVNANCDLKVCDFGLARSVKAGGAQGGKDVGMMTEYVATRWYRAPEIMLSFKMYTKSIDVWAVGCILAEMLSGRPLFPGRDYSHQLDLILDVIGTPTLEEFYGITSRRSRDYIRSLPIRKRRPFTALFPQASVEAIDFLNKTLTFDPKKRLSADEALEHPYLSSYHDPEDEPAAIFLDPSYFDFDDPNDPLDKVQLKELLYEEIVSFVPSI</sequence>